<feature type="chain" id="PRO_5022916903" evidence="1">
    <location>
        <begin position="30"/>
        <end position="200"/>
    </location>
</feature>
<reference evidence="2 3" key="2">
    <citation type="submission" date="2019-08" db="EMBL/GenBank/DDBJ databases">
        <authorList>
            <person name="Henke P."/>
        </authorList>
    </citation>
    <scope>NUCLEOTIDE SEQUENCE [LARGE SCALE GENOMIC DNA]</scope>
    <source>
        <strain evidence="2">Phe10_nw2017</strain>
    </source>
</reference>
<reference evidence="2 3" key="1">
    <citation type="submission" date="2019-08" db="EMBL/GenBank/DDBJ databases">
        <title>100 year-old enigma solved: identification of Planctomyces bekefii, the type genus and species of the phylum Planctomycetes.</title>
        <authorList>
            <person name="Svetlana D.N."/>
            <person name="Overmann J."/>
        </authorList>
    </citation>
    <scope>NUCLEOTIDE SEQUENCE [LARGE SCALE GENOMIC DNA]</scope>
    <source>
        <strain evidence="2">Phe10_nw2017</strain>
    </source>
</reference>
<dbReference type="EMBL" id="SRHE01000087">
    <property type="protein sequence ID" value="TWW10505.1"/>
    <property type="molecule type" value="Genomic_DNA"/>
</dbReference>
<dbReference type="Proteomes" id="UP000321083">
    <property type="component" value="Unassembled WGS sequence"/>
</dbReference>
<evidence type="ECO:0000256" key="1">
    <source>
        <dbReference type="SAM" id="SignalP"/>
    </source>
</evidence>
<gene>
    <name evidence="2" type="ORF">E3A20_06550</name>
</gene>
<organism evidence="2 3">
    <name type="scientific">Planctomyces bekefii</name>
    <dbReference type="NCBI Taxonomy" id="1653850"/>
    <lineage>
        <taxon>Bacteria</taxon>
        <taxon>Pseudomonadati</taxon>
        <taxon>Planctomycetota</taxon>
        <taxon>Planctomycetia</taxon>
        <taxon>Planctomycetales</taxon>
        <taxon>Planctomycetaceae</taxon>
        <taxon>Planctomyces</taxon>
    </lineage>
</organism>
<proteinExistence type="predicted"/>
<keyword evidence="3" id="KW-1185">Reference proteome</keyword>
<sequence length="200" mass="22918">MKNVWRYSKALAQAAAFTALLQTTAFGNACDGLNDMEGKTRAEGVLREFARAVRSMFAGATGHYEETPEYLPDGSFGDRMTRIWVGGRRADVFHPEYVAQFKKLIEFGREQYSVVFKHDVDALINEREIDLGFPVAVESYVYELRRALPRDAQTKNPRTDQVVGKMLDLHLKFFKYGEYNDPLQQKSDAEFREGIREYAP</sequence>
<protein>
    <submittedName>
        <fullName evidence="2">Uncharacterized protein</fullName>
    </submittedName>
</protein>
<accession>A0A5C6M8V4</accession>
<feature type="signal peptide" evidence="1">
    <location>
        <begin position="1"/>
        <end position="29"/>
    </location>
</feature>
<keyword evidence="1" id="KW-0732">Signal</keyword>
<dbReference type="AlphaFoldDB" id="A0A5C6M8V4"/>
<comment type="caution">
    <text evidence="2">The sequence shown here is derived from an EMBL/GenBank/DDBJ whole genome shotgun (WGS) entry which is preliminary data.</text>
</comment>
<evidence type="ECO:0000313" key="2">
    <source>
        <dbReference type="EMBL" id="TWW10505.1"/>
    </source>
</evidence>
<evidence type="ECO:0000313" key="3">
    <source>
        <dbReference type="Proteomes" id="UP000321083"/>
    </source>
</evidence>
<name>A0A5C6M8V4_9PLAN</name>